<gene>
    <name evidence="1" type="ORF">J2Z37_002280</name>
</gene>
<proteinExistence type="predicted"/>
<accession>A0ABS4GPT0</accession>
<organism evidence="1 2">
    <name type="scientific">Ammoniphilus resinae</name>
    <dbReference type="NCBI Taxonomy" id="861532"/>
    <lineage>
        <taxon>Bacteria</taxon>
        <taxon>Bacillati</taxon>
        <taxon>Bacillota</taxon>
        <taxon>Bacilli</taxon>
        <taxon>Bacillales</taxon>
        <taxon>Paenibacillaceae</taxon>
        <taxon>Aneurinibacillus group</taxon>
        <taxon>Ammoniphilus</taxon>
    </lineage>
</organism>
<evidence type="ECO:0000313" key="1">
    <source>
        <dbReference type="EMBL" id="MBP1932279.1"/>
    </source>
</evidence>
<keyword evidence="2" id="KW-1185">Reference proteome</keyword>
<dbReference type="Proteomes" id="UP001519343">
    <property type="component" value="Unassembled WGS sequence"/>
</dbReference>
<comment type="caution">
    <text evidence="1">The sequence shown here is derived from an EMBL/GenBank/DDBJ whole genome shotgun (WGS) entry which is preliminary data.</text>
</comment>
<protein>
    <submittedName>
        <fullName evidence="1">Uncharacterized protein</fullName>
    </submittedName>
</protein>
<evidence type="ECO:0000313" key="2">
    <source>
        <dbReference type="Proteomes" id="UP001519343"/>
    </source>
</evidence>
<dbReference type="EMBL" id="JAGGKT010000005">
    <property type="protein sequence ID" value="MBP1932279.1"/>
    <property type="molecule type" value="Genomic_DNA"/>
</dbReference>
<name>A0ABS4GPT0_9BACL</name>
<dbReference type="RefSeq" id="WP_209810324.1">
    <property type="nucleotide sequence ID" value="NZ_JAGGKT010000005.1"/>
</dbReference>
<sequence>MDNHGDTALLLQSCLRLYRDAGIPCQLIEPTEDIPYLSLVLSFELIQQASHTIQVEMNFIPGLDSAKEGIHILQIFVSTLKMGESGTSCNADPLYLADLYRIVNRINVNLPLGAFGIMEEASLIFYKINCVVDSNQSVEWNTRHIDRNMGLLIHIHDLFINAFKEAASGTLSYDDAVARLNLL</sequence>
<reference evidence="1 2" key="1">
    <citation type="submission" date="2021-03" db="EMBL/GenBank/DDBJ databases">
        <title>Genomic Encyclopedia of Type Strains, Phase IV (KMG-IV): sequencing the most valuable type-strain genomes for metagenomic binning, comparative biology and taxonomic classification.</title>
        <authorList>
            <person name="Goeker M."/>
        </authorList>
    </citation>
    <scope>NUCLEOTIDE SEQUENCE [LARGE SCALE GENOMIC DNA]</scope>
    <source>
        <strain evidence="1 2">DSM 24738</strain>
    </source>
</reference>